<comment type="caution">
    <text evidence="1">The sequence shown here is derived from an EMBL/GenBank/DDBJ whole genome shotgun (WGS) entry which is preliminary data.</text>
</comment>
<organism evidence="1">
    <name type="scientific">marine sediment metagenome</name>
    <dbReference type="NCBI Taxonomy" id="412755"/>
    <lineage>
        <taxon>unclassified sequences</taxon>
        <taxon>metagenomes</taxon>
        <taxon>ecological metagenomes</taxon>
    </lineage>
</organism>
<sequence length="127" mass="14498">RPTLDGEKRVKLVMWLPAAVVAWLRENLRAGNRSEFITRAIEARITEERESAERHAMKRISLVPAYGRDYKSKKAVEVDLRNGKDFTIADFSCPDDGRYANLQDLEGAYDQVNIRYAKLSKVAVITL</sequence>
<proteinExistence type="predicted"/>
<gene>
    <name evidence="1" type="ORF">S01H1_57562</name>
</gene>
<evidence type="ECO:0000313" key="1">
    <source>
        <dbReference type="EMBL" id="GAG14271.1"/>
    </source>
</evidence>
<feature type="non-terminal residue" evidence="1">
    <location>
        <position position="1"/>
    </location>
</feature>
<name>X0WNJ2_9ZZZZ</name>
<dbReference type="AlphaFoldDB" id="X0WNJ2"/>
<reference evidence="1" key="1">
    <citation type="journal article" date="2014" name="Front. Microbiol.">
        <title>High frequency of phylogenetically diverse reductive dehalogenase-homologous genes in deep subseafloor sedimentary metagenomes.</title>
        <authorList>
            <person name="Kawai M."/>
            <person name="Futagami T."/>
            <person name="Toyoda A."/>
            <person name="Takaki Y."/>
            <person name="Nishi S."/>
            <person name="Hori S."/>
            <person name="Arai W."/>
            <person name="Tsubouchi T."/>
            <person name="Morono Y."/>
            <person name="Uchiyama I."/>
            <person name="Ito T."/>
            <person name="Fujiyama A."/>
            <person name="Inagaki F."/>
            <person name="Takami H."/>
        </authorList>
    </citation>
    <scope>NUCLEOTIDE SEQUENCE</scope>
    <source>
        <strain evidence="1">Expedition CK06-06</strain>
    </source>
</reference>
<protein>
    <submittedName>
        <fullName evidence="1">Uncharacterized protein</fullName>
    </submittedName>
</protein>
<accession>X0WNJ2</accession>
<dbReference type="EMBL" id="BARS01037544">
    <property type="protein sequence ID" value="GAG14271.1"/>
    <property type="molecule type" value="Genomic_DNA"/>
</dbReference>